<evidence type="ECO:0000313" key="3">
    <source>
        <dbReference type="Proteomes" id="UP000663866"/>
    </source>
</evidence>
<keyword evidence="3" id="KW-1185">Reference proteome</keyword>
<dbReference type="Gene3D" id="2.30.30.100">
    <property type="match status" value="2"/>
</dbReference>
<dbReference type="Proteomes" id="UP000663866">
    <property type="component" value="Unassembled WGS sequence"/>
</dbReference>
<evidence type="ECO:0008006" key="4">
    <source>
        <dbReference type="Google" id="ProtNLM"/>
    </source>
</evidence>
<organism evidence="2 3">
    <name type="scientific">Rotaria magnacalcarata</name>
    <dbReference type="NCBI Taxonomy" id="392030"/>
    <lineage>
        <taxon>Eukaryota</taxon>
        <taxon>Metazoa</taxon>
        <taxon>Spiralia</taxon>
        <taxon>Gnathifera</taxon>
        <taxon>Rotifera</taxon>
        <taxon>Eurotatoria</taxon>
        <taxon>Bdelloidea</taxon>
        <taxon>Philodinida</taxon>
        <taxon>Philodinidae</taxon>
        <taxon>Rotaria</taxon>
    </lineage>
</organism>
<proteinExistence type="predicted"/>
<sequence>MMDLTAVSDGNTVYVILGNGDGTFQKDKRYDIAESVTVGDFNNDKKLDIAVTNNYDTSISILFGNGNGTFHNHIKSTTGSPPYSVIGSDFNKDMKLDLA</sequence>
<dbReference type="SUPFAM" id="SSF69318">
    <property type="entry name" value="Integrin alpha N-terminal domain"/>
    <property type="match status" value="1"/>
</dbReference>
<dbReference type="EMBL" id="CAJOBG010001885">
    <property type="protein sequence ID" value="CAF3965964.1"/>
    <property type="molecule type" value="Genomic_DNA"/>
</dbReference>
<dbReference type="PANTHER" id="PTHR46580">
    <property type="entry name" value="SENSOR KINASE-RELATED"/>
    <property type="match status" value="1"/>
</dbReference>
<name>A0A819LTH4_9BILA</name>
<dbReference type="Pfam" id="PF13517">
    <property type="entry name" value="FG-GAP_3"/>
    <property type="match status" value="1"/>
</dbReference>
<feature type="non-terminal residue" evidence="2">
    <location>
        <position position="99"/>
    </location>
</feature>
<evidence type="ECO:0000256" key="1">
    <source>
        <dbReference type="ARBA" id="ARBA00022729"/>
    </source>
</evidence>
<dbReference type="InterPro" id="IPR013517">
    <property type="entry name" value="FG-GAP"/>
</dbReference>
<gene>
    <name evidence="2" type="ORF">OVN521_LOCUS13087</name>
</gene>
<keyword evidence="1" id="KW-0732">Signal</keyword>
<comment type="caution">
    <text evidence="2">The sequence shown here is derived from an EMBL/GenBank/DDBJ whole genome shotgun (WGS) entry which is preliminary data.</text>
</comment>
<accession>A0A819LTH4</accession>
<protein>
    <recommendedName>
        <fullName evidence="4">VCBS repeat-containing protein</fullName>
    </recommendedName>
</protein>
<dbReference type="AlphaFoldDB" id="A0A819LTH4"/>
<evidence type="ECO:0000313" key="2">
    <source>
        <dbReference type="EMBL" id="CAF3965964.1"/>
    </source>
</evidence>
<reference evidence="2" key="1">
    <citation type="submission" date="2021-02" db="EMBL/GenBank/DDBJ databases">
        <authorList>
            <person name="Nowell W R."/>
        </authorList>
    </citation>
    <scope>NUCLEOTIDE SEQUENCE</scope>
</reference>
<dbReference type="InterPro" id="IPR028994">
    <property type="entry name" value="Integrin_alpha_N"/>
</dbReference>